<dbReference type="InterPro" id="IPR013809">
    <property type="entry name" value="ENTH"/>
</dbReference>
<dbReference type="CDD" id="cd03572">
    <property type="entry name" value="ENTH_like_Tepsin"/>
    <property type="match status" value="1"/>
</dbReference>
<reference evidence="7" key="2">
    <citation type="submission" date="2017-10" db="EMBL/GenBank/DDBJ databases">
        <title>Ladona fulva Genome sequencing and assembly.</title>
        <authorList>
            <person name="Murali S."/>
            <person name="Richards S."/>
            <person name="Bandaranaike D."/>
            <person name="Bellair M."/>
            <person name="Blankenburg K."/>
            <person name="Chao H."/>
            <person name="Dinh H."/>
            <person name="Doddapaneni H."/>
            <person name="Dugan-Rocha S."/>
            <person name="Elkadiri S."/>
            <person name="Gnanaolivu R."/>
            <person name="Hernandez B."/>
            <person name="Skinner E."/>
            <person name="Javaid M."/>
            <person name="Lee S."/>
            <person name="Li M."/>
            <person name="Ming W."/>
            <person name="Munidasa M."/>
            <person name="Muniz J."/>
            <person name="Nguyen L."/>
            <person name="Hughes D."/>
            <person name="Osuji N."/>
            <person name="Pu L.-L."/>
            <person name="Puazo M."/>
            <person name="Qu C."/>
            <person name="Quiroz J."/>
            <person name="Raj R."/>
            <person name="Weissenberger G."/>
            <person name="Xin Y."/>
            <person name="Zou X."/>
            <person name="Han Y."/>
            <person name="Worley K."/>
            <person name="Muzny D."/>
            <person name="Gibbs R."/>
        </authorList>
    </citation>
    <scope>NUCLEOTIDE SEQUENCE</scope>
    <source>
        <strain evidence="7">Sampled in the wild</strain>
    </source>
</reference>
<proteinExistence type="predicted"/>
<dbReference type="GO" id="GO:0032588">
    <property type="term" value="C:trans-Golgi network membrane"/>
    <property type="evidence" value="ECO:0007669"/>
    <property type="project" value="TreeGrafter"/>
</dbReference>
<dbReference type="OrthoDB" id="118154at2759"/>
<keyword evidence="4" id="KW-0968">Cytoplasmic vesicle</keyword>
<evidence type="ECO:0000256" key="3">
    <source>
        <dbReference type="ARBA" id="ARBA00023034"/>
    </source>
</evidence>
<organism evidence="7 8">
    <name type="scientific">Ladona fulva</name>
    <name type="common">Scarce chaser dragonfly</name>
    <name type="synonym">Libellula fulva</name>
    <dbReference type="NCBI Taxonomy" id="123851"/>
    <lineage>
        <taxon>Eukaryota</taxon>
        <taxon>Metazoa</taxon>
        <taxon>Ecdysozoa</taxon>
        <taxon>Arthropoda</taxon>
        <taxon>Hexapoda</taxon>
        <taxon>Insecta</taxon>
        <taxon>Pterygota</taxon>
        <taxon>Palaeoptera</taxon>
        <taxon>Odonata</taxon>
        <taxon>Epiprocta</taxon>
        <taxon>Anisoptera</taxon>
        <taxon>Libelluloidea</taxon>
        <taxon>Libellulidae</taxon>
        <taxon>Ladona</taxon>
    </lineage>
</organism>
<dbReference type="InterPro" id="IPR008942">
    <property type="entry name" value="ENTH_VHS"/>
</dbReference>
<name>A0A8K0P7K7_LADFU</name>
<evidence type="ECO:0000259" key="6">
    <source>
        <dbReference type="PROSITE" id="PS50942"/>
    </source>
</evidence>
<dbReference type="Pfam" id="PF01417">
    <property type="entry name" value="ENTH"/>
    <property type="match status" value="1"/>
</dbReference>
<dbReference type="PROSITE" id="PS50942">
    <property type="entry name" value="ENTH"/>
    <property type="match status" value="1"/>
</dbReference>
<evidence type="ECO:0000256" key="4">
    <source>
        <dbReference type="ARBA" id="ARBA00023329"/>
    </source>
</evidence>
<dbReference type="InterPro" id="IPR039273">
    <property type="entry name" value="TEPSIN"/>
</dbReference>
<evidence type="ECO:0000256" key="5">
    <source>
        <dbReference type="SAM" id="MobiDB-lite"/>
    </source>
</evidence>
<keyword evidence="3" id="KW-0333">Golgi apparatus</keyword>
<protein>
    <recommendedName>
        <fullName evidence="6">ENTH domain-containing protein</fullName>
    </recommendedName>
</protein>
<dbReference type="Gene3D" id="1.25.40.90">
    <property type="match status" value="1"/>
</dbReference>
<reference evidence="7" key="1">
    <citation type="submission" date="2013-04" db="EMBL/GenBank/DDBJ databases">
        <authorList>
            <person name="Qu J."/>
            <person name="Murali S.C."/>
            <person name="Bandaranaike D."/>
            <person name="Bellair M."/>
            <person name="Blankenburg K."/>
            <person name="Chao H."/>
            <person name="Dinh H."/>
            <person name="Doddapaneni H."/>
            <person name="Downs B."/>
            <person name="Dugan-Rocha S."/>
            <person name="Elkadiri S."/>
            <person name="Gnanaolivu R.D."/>
            <person name="Hernandez B."/>
            <person name="Javaid M."/>
            <person name="Jayaseelan J.C."/>
            <person name="Lee S."/>
            <person name="Li M."/>
            <person name="Ming W."/>
            <person name="Munidasa M."/>
            <person name="Muniz J."/>
            <person name="Nguyen L."/>
            <person name="Ongeri F."/>
            <person name="Osuji N."/>
            <person name="Pu L.-L."/>
            <person name="Puazo M."/>
            <person name="Qu C."/>
            <person name="Quiroz J."/>
            <person name="Raj R."/>
            <person name="Weissenberger G."/>
            <person name="Xin Y."/>
            <person name="Zou X."/>
            <person name="Han Y."/>
            <person name="Richards S."/>
            <person name="Worley K."/>
            <person name="Muzny D."/>
            <person name="Gibbs R."/>
        </authorList>
    </citation>
    <scope>NUCLEOTIDE SEQUENCE</scope>
    <source>
        <strain evidence="7">Sampled in the wild</strain>
    </source>
</reference>
<dbReference type="PANTHER" id="PTHR21514">
    <property type="entry name" value="AP-4 COMPLEX ACCESSORY SUBUNIT TEPSIN"/>
    <property type="match status" value="1"/>
</dbReference>
<gene>
    <name evidence="7" type="ORF">J437_LFUL005057</name>
</gene>
<dbReference type="SUPFAM" id="SSF48464">
    <property type="entry name" value="ENTH/VHS domain"/>
    <property type="match status" value="1"/>
</dbReference>
<dbReference type="EMBL" id="KZ309484">
    <property type="protein sequence ID" value="KAG8239000.1"/>
    <property type="molecule type" value="Genomic_DNA"/>
</dbReference>
<dbReference type="PANTHER" id="PTHR21514:SF0">
    <property type="entry name" value="AP-4 COMPLEX ACCESSORY SUBUNIT TEPSIN"/>
    <property type="match status" value="1"/>
</dbReference>
<evidence type="ECO:0000256" key="2">
    <source>
        <dbReference type="ARBA" id="ARBA00004601"/>
    </source>
</evidence>
<dbReference type="AlphaFoldDB" id="A0A8K0P7K7"/>
<evidence type="ECO:0000313" key="7">
    <source>
        <dbReference type="EMBL" id="KAG8239000.1"/>
    </source>
</evidence>
<dbReference type="Proteomes" id="UP000792457">
    <property type="component" value="Unassembled WGS sequence"/>
</dbReference>
<accession>A0A8K0P7K7</accession>
<keyword evidence="8" id="KW-1185">Reference proteome</keyword>
<dbReference type="InterPro" id="IPR035802">
    <property type="entry name" value="ENTH/VHS_tepsin"/>
</dbReference>
<feature type="region of interest" description="Disordered" evidence="5">
    <location>
        <begin position="139"/>
        <end position="175"/>
    </location>
</feature>
<comment type="subcellular location">
    <subcellularLocation>
        <location evidence="1">Cytoplasmic vesicle</location>
    </subcellularLocation>
    <subcellularLocation>
        <location evidence="2">Golgi apparatus</location>
        <location evidence="2">trans-Golgi network</location>
    </subcellularLocation>
</comment>
<evidence type="ECO:0000256" key="1">
    <source>
        <dbReference type="ARBA" id="ARBA00004541"/>
    </source>
</evidence>
<evidence type="ECO:0000313" key="8">
    <source>
        <dbReference type="Proteomes" id="UP000792457"/>
    </source>
</evidence>
<comment type="caution">
    <text evidence="7">The sequence shown here is derived from an EMBL/GenBank/DDBJ whole genome shotgun (WGS) entry which is preliminary data.</text>
</comment>
<feature type="domain" description="ENTH" evidence="6">
    <location>
        <begin position="11"/>
        <end position="142"/>
    </location>
</feature>
<dbReference type="GO" id="GO:0031410">
    <property type="term" value="C:cytoplasmic vesicle"/>
    <property type="evidence" value="ECO:0007669"/>
    <property type="project" value="UniProtKB-SubCell"/>
</dbReference>
<sequence length="430" mass="48346">MNPNNVMTDIADKLAFSNYLTLMNRATADDTEPTPGYVLEEIEKITFINVLHCNRLVGYLLQRLGRQSNNVKLKVLKIMNHLVRKGHANFRIILRKSDGHIKLSTVNRKLNNSKDKSHEAVVRAADNLLQVLFDAEQLRKDEEGSPEEPQMRPKLGSMGSQGVPQGKYEGFGNSPVEKESFKGKMMDYFEKWLNPSEDLSSDMKSILYSSPGQYRPPAFDDDDDPSEIRVKQIPVTDAKKEVKAHIPGRAGGGWETDEEEEHKNFTATSALKMSNSSNITSSSESIERLDMLTAKENTAETKFVENFCETNIFPVSTIELDRAMKQCSKMDGIKILQSINNYLVSHCQSMVKETPKEEALEQKNDNVHESKQLLLGLLLLEWFLHVGKVAPEIILAVVKPALITLLQSATSFTGVHMKAQKLKLIIDKGK</sequence>